<protein>
    <submittedName>
        <fullName evidence="2">WD40-repeat-containing domain protein</fullName>
    </submittedName>
</protein>
<dbReference type="GO" id="GO:0000462">
    <property type="term" value="P:maturation of SSU-rRNA from tricistronic rRNA transcript (SSU-rRNA, 5.8S rRNA, LSU-rRNA)"/>
    <property type="evidence" value="ECO:0007669"/>
    <property type="project" value="InterPro"/>
</dbReference>
<keyword evidence="1" id="KW-1133">Transmembrane helix</keyword>
<dbReference type="EMBL" id="JAUEPR010000003">
    <property type="protein sequence ID" value="KAK0487937.1"/>
    <property type="molecule type" value="Genomic_DNA"/>
</dbReference>
<dbReference type="GO" id="GO:0034455">
    <property type="term" value="C:t-UTP complex"/>
    <property type="evidence" value="ECO:0007669"/>
    <property type="project" value="TreeGrafter"/>
</dbReference>
<dbReference type="InterPro" id="IPR001680">
    <property type="entry name" value="WD40_rpt"/>
</dbReference>
<dbReference type="Pfam" id="PF00400">
    <property type="entry name" value="WD40"/>
    <property type="match status" value="1"/>
</dbReference>
<dbReference type="GO" id="GO:0003723">
    <property type="term" value="F:RNA binding"/>
    <property type="evidence" value="ECO:0007669"/>
    <property type="project" value="TreeGrafter"/>
</dbReference>
<organism evidence="2 3">
    <name type="scientific">Armillaria novae-zelandiae</name>
    <dbReference type="NCBI Taxonomy" id="153914"/>
    <lineage>
        <taxon>Eukaryota</taxon>
        <taxon>Fungi</taxon>
        <taxon>Dikarya</taxon>
        <taxon>Basidiomycota</taxon>
        <taxon>Agaricomycotina</taxon>
        <taxon>Agaricomycetes</taxon>
        <taxon>Agaricomycetidae</taxon>
        <taxon>Agaricales</taxon>
        <taxon>Marasmiineae</taxon>
        <taxon>Physalacriaceae</taxon>
        <taxon>Armillaria</taxon>
    </lineage>
</organism>
<accession>A0AA39PP51</accession>
<dbReference type="GO" id="GO:0030686">
    <property type="term" value="C:90S preribosome"/>
    <property type="evidence" value="ECO:0007669"/>
    <property type="project" value="InterPro"/>
</dbReference>
<dbReference type="AlphaFoldDB" id="A0AA39PP51"/>
<feature type="transmembrane region" description="Helical" evidence="1">
    <location>
        <begin position="346"/>
        <end position="364"/>
    </location>
</feature>
<comment type="caution">
    <text evidence="2">The sequence shown here is derived from an EMBL/GenBank/DDBJ whole genome shotgun (WGS) entry which is preliminary data.</text>
</comment>
<evidence type="ECO:0000313" key="2">
    <source>
        <dbReference type="EMBL" id="KAK0487937.1"/>
    </source>
</evidence>
<reference evidence="2" key="1">
    <citation type="submission" date="2023-06" db="EMBL/GenBank/DDBJ databases">
        <authorList>
            <consortium name="Lawrence Berkeley National Laboratory"/>
            <person name="Ahrendt S."/>
            <person name="Sahu N."/>
            <person name="Indic B."/>
            <person name="Wong-Bajracharya J."/>
            <person name="Merenyi Z."/>
            <person name="Ke H.-M."/>
            <person name="Monk M."/>
            <person name="Kocsube S."/>
            <person name="Drula E."/>
            <person name="Lipzen A."/>
            <person name="Balint B."/>
            <person name="Henrissat B."/>
            <person name="Andreopoulos B."/>
            <person name="Martin F.M."/>
            <person name="Harder C.B."/>
            <person name="Rigling D."/>
            <person name="Ford K.L."/>
            <person name="Foster G.D."/>
            <person name="Pangilinan J."/>
            <person name="Papanicolaou A."/>
            <person name="Barry K."/>
            <person name="LaButti K."/>
            <person name="Viragh M."/>
            <person name="Koriabine M."/>
            <person name="Yan M."/>
            <person name="Riley R."/>
            <person name="Champramary S."/>
            <person name="Plett K.L."/>
            <person name="Tsai I.J."/>
            <person name="Slot J."/>
            <person name="Sipos G."/>
            <person name="Plett J."/>
            <person name="Nagy L.G."/>
            <person name="Grigoriev I.V."/>
        </authorList>
    </citation>
    <scope>NUCLEOTIDE SEQUENCE</scope>
    <source>
        <strain evidence="2">ICMP 16352</strain>
    </source>
</reference>
<evidence type="ECO:0000313" key="3">
    <source>
        <dbReference type="Proteomes" id="UP001175227"/>
    </source>
</evidence>
<keyword evidence="1" id="KW-0812">Transmembrane</keyword>
<dbReference type="Gene3D" id="2.130.10.10">
    <property type="entry name" value="YVTN repeat-like/Quinoprotein amine dehydrogenase"/>
    <property type="match status" value="1"/>
</dbReference>
<sequence length="370" mass="40895">MHHTSHDNTYTLSRTLDSSQGAILSLGSTEDGNYLAAGGTGGTTLWNLSENRQLTRPAGPGQRGATTVLMWIRRTDEPREILYFGTQNGYVVCWKQLLERSEDFEERMSFQLHNPGEITGIDFDSTSNRLAVANRNGTVVLFSVESSMVPLGSISIQHHVPKTLTFGEVSGNGGRRDLLVFGLGGRISILKHQDETLLIHATLEVSGMIGHAAITTTKDVICIDDPAEGAAIYKLQDGAPRVRTFAVPVKKSRRPRQVAFGEGGKVVVSGSDHGVVYVYERRTGAKMNELKVDHEDWVQTLATMRLKEIPCIMAARSRELEGNAQIYIWEKGITDKRKIQFFDLKLFVSGLMCLATLGFVYQNIVLPLML</sequence>
<dbReference type="SMART" id="SM00320">
    <property type="entry name" value="WD40"/>
    <property type="match status" value="3"/>
</dbReference>
<keyword evidence="3" id="KW-1185">Reference proteome</keyword>
<name>A0AA39PP51_9AGAR</name>
<dbReference type="SUPFAM" id="SSF50978">
    <property type="entry name" value="WD40 repeat-like"/>
    <property type="match status" value="1"/>
</dbReference>
<gene>
    <name evidence="2" type="ORF">IW261DRAFT_1415547</name>
</gene>
<dbReference type="InterPro" id="IPR036322">
    <property type="entry name" value="WD40_repeat_dom_sf"/>
</dbReference>
<dbReference type="InterPro" id="IPR046351">
    <property type="entry name" value="UTP4"/>
</dbReference>
<dbReference type="InterPro" id="IPR015943">
    <property type="entry name" value="WD40/YVTN_repeat-like_dom_sf"/>
</dbReference>
<dbReference type="PANTHER" id="PTHR44163:SF1">
    <property type="entry name" value="U3 SMALL NUCLEOLAR RNA-ASSOCIATED PROTEIN 4 HOMOLOG"/>
    <property type="match status" value="1"/>
</dbReference>
<dbReference type="Proteomes" id="UP001175227">
    <property type="component" value="Unassembled WGS sequence"/>
</dbReference>
<keyword evidence="1" id="KW-0472">Membrane</keyword>
<dbReference type="GO" id="GO:0032040">
    <property type="term" value="C:small-subunit processome"/>
    <property type="evidence" value="ECO:0007669"/>
    <property type="project" value="TreeGrafter"/>
</dbReference>
<evidence type="ECO:0000256" key="1">
    <source>
        <dbReference type="SAM" id="Phobius"/>
    </source>
</evidence>
<dbReference type="PANTHER" id="PTHR44163">
    <property type="entry name" value="U3 SMALL NUCLEOLAR RNA-ASSOCIATED PROTEIN 4 HOMOLOG"/>
    <property type="match status" value="1"/>
</dbReference>
<proteinExistence type="predicted"/>